<proteinExistence type="inferred from homology"/>
<evidence type="ECO:0000256" key="1">
    <source>
        <dbReference type="ARBA" id="ARBA00005952"/>
    </source>
</evidence>
<dbReference type="InterPro" id="IPR006027">
    <property type="entry name" value="NusB_RsmB_TIM44"/>
</dbReference>
<keyword evidence="5 6" id="KW-0804">Transcription</keyword>
<feature type="compositionally biased region" description="Basic residues" evidence="7">
    <location>
        <begin position="22"/>
        <end position="31"/>
    </location>
</feature>
<evidence type="ECO:0000256" key="2">
    <source>
        <dbReference type="ARBA" id="ARBA00022814"/>
    </source>
</evidence>
<name>A0ABD0BIA7_CORUL</name>
<organism evidence="9 10">
    <name type="scientific">Corynebacterium ulcerans</name>
    <dbReference type="NCBI Taxonomy" id="65058"/>
    <lineage>
        <taxon>Bacteria</taxon>
        <taxon>Bacillati</taxon>
        <taxon>Actinomycetota</taxon>
        <taxon>Actinomycetes</taxon>
        <taxon>Mycobacteriales</taxon>
        <taxon>Corynebacteriaceae</taxon>
        <taxon>Corynebacterium</taxon>
    </lineage>
</organism>
<dbReference type="GO" id="GO:0031564">
    <property type="term" value="P:transcription antitermination"/>
    <property type="evidence" value="ECO:0007669"/>
    <property type="project" value="UniProtKB-KW"/>
</dbReference>
<evidence type="ECO:0000313" key="9">
    <source>
        <dbReference type="EMBL" id="GJJ43848.1"/>
    </source>
</evidence>
<comment type="similarity">
    <text evidence="1 6">Belongs to the NusB family.</text>
</comment>
<keyword evidence="2 6" id="KW-0889">Transcription antitermination</keyword>
<feature type="region of interest" description="Disordered" evidence="7">
    <location>
        <begin position="1"/>
        <end position="31"/>
    </location>
</feature>
<evidence type="ECO:0000256" key="4">
    <source>
        <dbReference type="ARBA" id="ARBA00023015"/>
    </source>
</evidence>
<dbReference type="InterPro" id="IPR011605">
    <property type="entry name" value="NusB_fam"/>
</dbReference>
<evidence type="ECO:0000256" key="3">
    <source>
        <dbReference type="ARBA" id="ARBA00022884"/>
    </source>
</evidence>
<keyword evidence="4 6" id="KW-0805">Transcription regulation</keyword>
<dbReference type="InterPro" id="IPR035926">
    <property type="entry name" value="NusB-like_sf"/>
</dbReference>
<reference evidence="9 10" key="1">
    <citation type="submission" date="2021-11" db="EMBL/GenBank/DDBJ databases">
        <title>Whole genome sequences of diphtheriae toxin producing Corynebacterium ulcerans isolates from cats in Osaka, Japan.</title>
        <authorList>
            <person name="Umeda K."/>
            <person name="Hirai Y."/>
        </authorList>
    </citation>
    <scope>NUCLEOTIDE SEQUENCE [LARGE SCALE GENOMIC DNA]</scope>
    <source>
        <strain evidence="9 10">12109B-1</strain>
    </source>
</reference>
<feature type="compositionally biased region" description="Basic and acidic residues" evidence="7">
    <location>
        <begin position="1"/>
        <end position="12"/>
    </location>
</feature>
<comment type="function">
    <text evidence="6">Involved in transcription antitermination. Required for transcription of ribosomal RNA (rRNA) genes. Binds specifically to the boxA antiterminator sequence of the ribosomal RNA (rrn) operons.</text>
</comment>
<feature type="compositionally biased region" description="Acidic residues" evidence="7">
    <location>
        <begin position="176"/>
        <end position="195"/>
    </location>
</feature>
<evidence type="ECO:0000256" key="6">
    <source>
        <dbReference type="HAMAP-Rule" id="MF_00073"/>
    </source>
</evidence>
<evidence type="ECO:0000313" key="10">
    <source>
        <dbReference type="Proteomes" id="UP001205910"/>
    </source>
</evidence>
<evidence type="ECO:0000256" key="7">
    <source>
        <dbReference type="SAM" id="MobiDB-lite"/>
    </source>
</evidence>
<dbReference type="AlphaFoldDB" id="A0ABD0BIA7"/>
<keyword evidence="3 6" id="KW-0694">RNA-binding</keyword>
<dbReference type="GO" id="GO:0003723">
    <property type="term" value="F:RNA binding"/>
    <property type="evidence" value="ECO:0007669"/>
    <property type="project" value="UniProtKB-UniRule"/>
</dbReference>
<dbReference type="PANTHER" id="PTHR11078">
    <property type="entry name" value="N UTILIZATION SUBSTANCE PROTEIN B-RELATED"/>
    <property type="match status" value="1"/>
</dbReference>
<evidence type="ECO:0000256" key="5">
    <source>
        <dbReference type="ARBA" id="ARBA00023163"/>
    </source>
</evidence>
<evidence type="ECO:0000259" key="8">
    <source>
        <dbReference type="Pfam" id="PF01029"/>
    </source>
</evidence>
<comment type="caution">
    <text evidence="9">The sequence shown here is derived from an EMBL/GenBank/DDBJ whole genome shotgun (WGS) entry which is preliminary data.</text>
</comment>
<dbReference type="Gene3D" id="1.10.940.10">
    <property type="entry name" value="NusB-like"/>
    <property type="match status" value="1"/>
</dbReference>
<dbReference type="Proteomes" id="UP001205910">
    <property type="component" value="Unassembled WGS sequence"/>
</dbReference>
<protein>
    <recommendedName>
        <fullName evidence="6">Transcription antitermination protein NusB</fullName>
    </recommendedName>
    <alternativeName>
        <fullName evidence="6">Antitermination factor NusB</fullName>
    </alternativeName>
</protein>
<dbReference type="EMBL" id="BQFK01000005">
    <property type="protein sequence ID" value="GJJ43848.1"/>
    <property type="molecule type" value="Genomic_DNA"/>
</dbReference>
<gene>
    <name evidence="6 9" type="primary">nusB</name>
    <name evidence="9" type="ORF">CULCOIPH005_20370</name>
</gene>
<dbReference type="HAMAP" id="MF_00073">
    <property type="entry name" value="NusB"/>
    <property type="match status" value="1"/>
</dbReference>
<dbReference type="SUPFAM" id="SSF48013">
    <property type="entry name" value="NusB-like"/>
    <property type="match status" value="1"/>
</dbReference>
<dbReference type="GO" id="GO:0006353">
    <property type="term" value="P:DNA-templated transcription termination"/>
    <property type="evidence" value="ECO:0007669"/>
    <property type="project" value="UniProtKB-UniRule"/>
</dbReference>
<feature type="domain" description="NusB/RsmB/TIM44" evidence="8">
    <location>
        <begin position="33"/>
        <end position="162"/>
    </location>
</feature>
<accession>A0ABD0BIA7</accession>
<feature type="region of interest" description="Disordered" evidence="7">
    <location>
        <begin position="170"/>
        <end position="215"/>
    </location>
</feature>
<dbReference type="Pfam" id="PF01029">
    <property type="entry name" value="NusB"/>
    <property type="match status" value="1"/>
</dbReference>
<sequence length="215" mass="23525">MGMSESETKTSEAGKASESSRVRGRKRHGSRYKARRRAAEVLYEAEVRDVDPVAIVEDRISLSYHQDLGVAPVAAYTKEIVAGAAQELDRIDGLIAANLAENWELDRISAVDRAILRVAVWELIFNEDVPVATAVVEGVELVSQYSTDVAPAYVNALLDSIAQNIEKHRAEPTEAPMEEPLEQEDSADDTMEVAVEDSSATATDEDRIVPESTPE</sequence>
<dbReference type="PANTHER" id="PTHR11078:SF3">
    <property type="entry name" value="ANTITERMINATION NUSB DOMAIN-CONTAINING PROTEIN"/>
    <property type="match status" value="1"/>
</dbReference>
<dbReference type="NCBIfam" id="TIGR01951">
    <property type="entry name" value="nusB"/>
    <property type="match status" value="1"/>
</dbReference>